<evidence type="ECO:0000259" key="8">
    <source>
        <dbReference type="Pfam" id="PF00149"/>
    </source>
</evidence>
<keyword evidence="6 7" id="KW-0269">Exonuclease</keyword>
<keyword evidence="4 7" id="KW-0540">Nuclease</keyword>
<feature type="domain" description="Calcineurin-like phosphoesterase" evidence="8">
    <location>
        <begin position="3"/>
        <end position="218"/>
    </location>
</feature>
<reference evidence="11" key="1">
    <citation type="submission" date="2016-05" db="EMBL/GenBank/DDBJ databases">
        <authorList>
            <person name="Baek K."/>
            <person name="Yang S.-J."/>
        </authorList>
    </citation>
    <scope>NUCLEOTIDE SEQUENCE [LARGE SCALE GENOMIC DNA]</scope>
    <source>
        <strain evidence="11">ST58-10</strain>
    </source>
</reference>
<evidence type="ECO:0000256" key="3">
    <source>
        <dbReference type="ARBA" id="ARBA00013365"/>
    </source>
</evidence>
<accession>A0A1A9EXK5</accession>
<proteinExistence type="inferred from homology"/>
<keyword evidence="7" id="KW-0255">Endonuclease</keyword>
<comment type="function">
    <text evidence="7">SbcCD cleaves DNA hairpin structures. These structures can inhibit DNA replication and are intermediates in certain DNA recombination reactions. The complex acts as a 3'-&gt;5' double strand exonuclease that can open hairpins. It also has a 5' single-strand endonuclease activity.</text>
</comment>
<name>A0A1A9EXK5_9GAMM</name>
<dbReference type="RefSeq" id="WP_067380948.1">
    <property type="nucleotide sequence ID" value="NZ_CP015839.1"/>
</dbReference>
<evidence type="ECO:0000256" key="2">
    <source>
        <dbReference type="ARBA" id="ARBA00011322"/>
    </source>
</evidence>
<evidence type="ECO:0000256" key="7">
    <source>
        <dbReference type="RuleBase" id="RU363069"/>
    </source>
</evidence>
<dbReference type="OrthoDB" id="9773856at2"/>
<gene>
    <name evidence="7" type="primary">sbcD</name>
    <name evidence="10" type="ORF">A8C75_08950</name>
</gene>
<dbReference type="InterPro" id="IPR004593">
    <property type="entry name" value="SbcD"/>
</dbReference>
<comment type="similarity">
    <text evidence="1 7">Belongs to the SbcD family.</text>
</comment>
<evidence type="ECO:0000256" key="5">
    <source>
        <dbReference type="ARBA" id="ARBA00022801"/>
    </source>
</evidence>
<keyword evidence="7" id="KW-0233">DNA recombination</keyword>
<dbReference type="Proteomes" id="UP000078070">
    <property type="component" value="Chromosome"/>
</dbReference>
<dbReference type="InterPro" id="IPR029052">
    <property type="entry name" value="Metallo-depent_PP-like"/>
</dbReference>
<dbReference type="NCBIfam" id="TIGR00619">
    <property type="entry name" value="sbcd"/>
    <property type="match status" value="1"/>
</dbReference>
<evidence type="ECO:0000313" key="11">
    <source>
        <dbReference type="Proteomes" id="UP000078070"/>
    </source>
</evidence>
<reference evidence="10 11" key="2">
    <citation type="journal article" date="2018" name="Int. J. Syst. Evol. Microbiol.">
        <title>Marinobacterium aestuarii sp. nov., a benzene-degrading marine bacterium isolated from estuary sediment.</title>
        <authorList>
            <person name="Bae S.S."/>
            <person name="Jung J."/>
            <person name="Chung D."/>
            <person name="Baek K."/>
        </authorList>
    </citation>
    <scope>NUCLEOTIDE SEQUENCE [LARGE SCALE GENOMIC DNA]</scope>
    <source>
        <strain evidence="10 11">ST58-10</strain>
    </source>
</reference>
<dbReference type="GO" id="GO:0006260">
    <property type="term" value="P:DNA replication"/>
    <property type="evidence" value="ECO:0007669"/>
    <property type="project" value="UniProtKB-KW"/>
</dbReference>
<dbReference type="InterPro" id="IPR050535">
    <property type="entry name" value="DNA_Repair-Maintenance_Comp"/>
</dbReference>
<dbReference type="Pfam" id="PF12320">
    <property type="entry name" value="SbcD_C"/>
    <property type="match status" value="1"/>
</dbReference>
<sequence>MPRFLHTSDWHIGRLFQNVSLLDDQLHVLKQIKSYAKEHGVDALVVAGDIYDRSVPPAETVDALSAFLADFTAELSIPVILISGNHDSAKRLRFGAQYMSGSGLHILGDILNVATPVTLETDSGPVHFYGIPYHDPVEVREAYGCDVKNYDEAHTYLARLAEQARTPGIPAVLISHCFIDGAEGCDSERQLSLGGADRVSYQPLQEFDYVALGHLHGPQYKGADHIRYSGSPLKYSFSEHRQQKGVILVELTDDGVIWEHLELIPKRDLRVLEGTLAELMEQGRRDPRQDDYILARLTDTQDLLEPMSQLRQVYPNTLELERTNFVISRGSQLVADVSSRRSEDQVFKDFFRQVMGGELTDEQNELLFEVITEARAGMEEQG</sequence>
<dbReference type="InterPro" id="IPR026843">
    <property type="entry name" value="SbcD_C"/>
</dbReference>
<dbReference type="GO" id="GO:0006310">
    <property type="term" value="P:DNA recombination"/>
    <property type="evidence" value="ECO:0007669"/>
    <property type="project" value="UniProtKB-KW"/>
</dbReference>
<dbReference type="GO" id="GO:0008408">
    <property type="term" value="F:3'-5' exonuclease activity"/>
    <property type="evidence" value="ECO:0007669"/>
    <property type="project" value="InterPro"/>
</dbReference>
<dbReference type="Gene3D" id="3.60.21.10">
    <property type="match status" value="1"/>
</dbReference>
<organism evidence="10 11">
    <name type="scientific">Marinobacterium aestuarii</name>
    <dbReference type="NCBI Taxonomy" id="1821621"/>
    <lineage>
        <taxon>Bacteria</taxon>
        <taxon>Pseudomonadati</taxon>
        <taxon>Pseudomonadota</taxon>
        <taxon>Gammaproteobacteria</taxon>
        <taxon>Oceanospirillales</taxon>
        <taxon>Oceanospirillaceae</taxon>
        <taxon>Marinobacterium</taxon>
    </lineage>
</organism>
<dbReference type="GO" id="GO:0004519">
    <property type="term" value="F:endonuclease activity"/>
    <property type="evidence" value="ECO:0007669"/>
    <property type="project" value="UniProtKB-KW"/>
</dbReference>
<feature type="domain" description="Nuclease SbcCD subunit D C-terminal" evidence="9">
    <location>
        <begin position="265"/>
        <end position="354"/>
    </location>
</feature>
<keyword evidence="7" id="KW-0235">DNA replication</keyword>
<keyword evidence="11" id="KW-1185">Reference proteome</keyword>
<comment type="subunit">
    <text evidence="2 7">Heterodimer of SbcC and SbcD.</text>
</comment>
<dbReference type="InterPro" id="IPR041796">
    <property type="entry name" value="Mre11_N"/>
</dbReference>
<dbReference type="KEGG" id="mars:A8C75_08950"/>
<evidence type="ECO:0000256" key="1">
    <source>
        <dbReference type="ARBA" id="ARBA00010555"/>
    </source>
</evidence>
<dbReference type="InterPro" id="IPR004843">
    <property type="entry name" value="Calcineurin-like_PHP"/>
</dbReference>
<evidence type="ECO:0000259" key="9">
    <source>
        <dbReference type="Pfam" id="PF12320"/>
    </source>
</evidence>
<keyword evidence="5 7" id="KW-0378">Hydrolase</keyword>
<dbReference type="CDD" id="cd00840">
    <property type="entry name" value="MPP_Mre11_N"/>
    <property type="match status" value="1"/>
</dbReference>
<dbReference type="AlphaFoldDB" id="A0A1A9EXK5"/>
<dbReference type="PANTHER" id="PTHR30337:SF0">
    <property type="entry name" value="NUCLEASE SBCCD SUBUNIT D"/>
    <property type="match status" value="1"/>
</dbReference>
<dbReference type="EMBL" id="CP015839">
    <property type="protein sequence ID" value="ANG62597.1"/>
    <property type="molecule type" value="Genomic_DNA"/>
</dbReference>
<dbReference type="SUPFAM" id="SSF56300">
    <property type="entry name" value="Metallo-dependent phosphatases"/>
    <property type="match status" value="1"/>
</dbReference>
<evidence type="ECO:0000256" key="6">
    <source>
        <dbReference type="ARBA" id="ARBA00022839"/>
    </source>
</evidence>
<evidence type="ECO:0000313" key="10">
    <source>
        <dbReference type="EMBL" id="ANG62597.1"/>
    </source>
</evidence>
<evidence type="ECO:0000256" key="4">
    <source>
        <dbReference type="ARBA" id="ARBA00022722"/>
    </source>
</evidence>
<dbReference type="PANTHER" id="PTHR30337">
    <property type="entry name" value="COMPONENT OF ATP-DEPENDENT DSDNA EXONUCLEASE"/>
    <property type="match status" value="1"/>
</dbReference>
<protein>
    <recommendedName>
        <fullName evidence="3 7">Nuclease SbcCD subunit D</fullName>
    </recommendedName>
</protein>
<dbReference type="STRING" id="1821621.A8C75_08950"/>
<dbReference type="Pfam" id="PF00149">
    <property type="entry name" value="Metallophos"/>
    <property type="match status" value="1"/>
</dbReference>